<dbReference type="Pfam" id="PF11300">
    <property type="entry name" value="DUF3102"/>
    <property type="match status" value="1"/>
</dbReference>
<accession>A0A857DHT7</accession>
<evidence type="ECO:0000313" key="2">
    <source>
        <dbReference type="Proteomes" id="UP000430508"/>
    </source>
</evidence>
<dbReference type="Proteomes" id="UP000430508">
    <property type="component" value="Chromosome"/>
</dbReference>
<name>A0A857DHT7_9FIRM</name>
<protein>
    <submittedName>
        <fullName evidence="1">DUF3102 domain-containing protein</fullName>
    </submittedName>
</protein>
<dbReference type="RefSeq" id="WP_019225482.1">
    <property type="nucleotide sequence ID" value="NZ_CP046996.1"/>
</dbReference>
<sequence>MNVELSTRTPAQIAAEINLIKSRTDKIMLQNCVQIGTCLTEAKAAVPYGEWGKWLKEEVSYSQRTAEHLMRICKEFGPRPASPGGDLPDSNPDSNLSFSQAVILLGIPTEEREEFMACHDVENMSKRELKEAVQEKKQSVELVPIVRVSRKLRKIQPQTVQPTTGTYAESAKYDEQFALHRDNMLSAYNELLKILVAQSRVDTVRKEVNRKKALEIAANMVKTLQEYPPAIRTNLDIKKDNPAN</sequence>
<dbReference type="AlphaFoldDB" id="A0A857DHT7"/>
<reference evidence="1 2" key="1">
    <citation type="submission" date="2019-12" db="EMBL/GenBank/DDBJ databases">
        <title>Sequence classification of anaerobic respiratory reductive dehalogenases: First we see many, then we see few.</title>
        <authorList>
            <person name="Molenda O."/>
            <person name="Puentes Jacome L.A."/>
            <person name="Cao X."/>
            <person name="Nesbo C.L."/>
            <person name="Tang S."/>
            <person name="Morson N."/>
            <person name="Patron J."/>
            <person name="Lomheim L."/>
            <person name="Wishart D.S."/>
            <person name="Edwards E.A."/>
        </authorList>
    </citation>
    <scope>NUCLEOTIDE SEQUENCE [LARGE SCALE GENOMIC DNA]</scope>
    <source>
        <strain evidence="1 2">12DCA</strain>
    </source>
</reference>
<proteinExistence type="predicted"/>
<dbReference type="EMBL" id="CP046996">
    <property type="protein sequence ID" value="QHA00069.1"/>
    <property type="molecule type" value="Genomic_DNA"/>
</dbReference>
<organism evidence="1 2">
    <name type="scientific">Dehalobacter restrictus</name>
    <dbReference type="NCBI Taxonomy" id="55583"/>
    <lineage>
        <taxon>Bacteria</taxon>
        <taxon>Bacillati</taxon>
        <taxon>Bacillota</taxon>
        <taxon>Clostridia</taxon>
        <taxon>Eubacteriales</taxon>
        <taxon>Desulfitobacteriaceae</taxon>
        <taxon>Dehalobacter</taxon>
    </lineage>
</organism>
<dbReference type="InterPro" id="IPR021451">
    <property type="entry name" value="DUF3102"/>
</dbReference>
<gene>
    <name evidence="1" type="ORF">GQ588_05115</name>
</gene>
<evidence type="ECO:0000313" key="1">
    <source>
        <dbReference type="EMBL" id="QHA00069.1"/>
    </source>
</evidence>